<proteinExistence type="predicted"/>
<comment type="caution">
    <text evidence="1">The sequence shown here is derived from an EMBL/GenBank/DDBJ whole genome shotgun (WGS) entry which is preliminary data.</text>
</comment>
<sequence length="138" mass="16398">MVGVRIFMHQLIKDDLTEMECQQLIRDFRKYKEGKGLPATFGRDVPYDHTFNRQYVQLQHIHIKRNGQRFPVRVVQFNRTSGSVLVYCPGYFDKNAYLLIAIAKHFNPRKPNEINDTDRDTELMAIFEQIAEGFRERF</sequence>
<dbReference type="Pfam" id="PF13957">
    <property type="entry name" value="YafO_toxin"/>
    <property type="match status" value="1"/>
</dbReference>
<keyword evidence="2" id="KW-1185">Reference proteome</keyword>
<evidence type="ECO:0000313" key="2">
    <source>
        <dbReference type="Proteomes" id="UP001156870"/>
    </source>
</evidence>
<gene>
    <name evidence="1" type="ORF">GCM10007877_39230</name>
</gene>
<dbReference type="RefSeq" id="WP_232594615.1">
    <property type="nucleotide sequence ID" value="NZ_JAJQVM010000022.1"/>
</dbReference>
<dbReference type="NCBIfam" id="NF007377">
    <property type="entry name" value="PRK09885.1"/>
    <property type="match status" value="1"/>
</dbReference>
<evidence type="ECO:0000313" key="1">
    <source>
        <dbReference type="EMBL" id="GLS28204.1"/>
    </source>
</evidence>
<evidence type="ECO:0008006" key="3">
    <source>
        <dbReference type="Google" id="ProtNLM"/>
    </source>
</evidence>
<dbReference type="AlphaFoldDB" id="A0AA37WNL6"/>
<protein>
    <recommendedName>
        <fullName evidence="3">Type II toxin-antitoxin system YafO family toxin</fullName>
    </recommendedName>
</protein>
<reference evidence="1 2" key="1">
    <citation type="journal article" date="2014" name="Int. J. Syst. Evol. Microbiol.">
        <title>Complete genome sequence of Corynebacterium casei LMG S-19264T (=DSM 44701T), isolated from a smear-ripened cheese.</title>
        <authorList>
            <consortium name="US DOE Joint Genome Institute (JGI-PGF)"/>
            <person name="Walter F."/>
            <person name="Albersmeier A."/>
            <person name="Kalinowski J."/>
            <person name="Ruckert C."/>
        </authorList>
    </citation>
    <scope>NUCLEOTIDE SEQUENCE [LARGE SCALE GENOMIC DNA]</scope>
    <source>
        <strain evidence="1 2">NBRC 110095</strain>
    </source>
</reference>
<organism evidence="1 2">
    <name type="scientific">Marinibactrum halimedae</name>
    <dbReference type="NCBI Taxonomy" id="1444977"/>
    <lineage>
        <taxon>Bacteria</taxon>
        <taxon>Pseudomonadati</taxon>
        <taxon>Pseudomonadota</taxon>
        <taxon>Gammaproteobacteria</taxon>
        <taxon>Cellvibrionales</taxon>
        <taxon>Cellvibrionaceae</taxon>
        <taxon>Marinibactrum</taxon>
    </lineage>
</organism>
<dbReference type="Proteomes" id="UP001156870">
    <property type="component" value="Unassembled WGS sequence"/>
</dbReference>
<dbReference type="EMBL" id="BSPD01000103">
    <property type="protein sequence ID" value="GLS28204.1"/>
    <property type="molecule type" value="Genomic_DNA"/>
</dbReference>
<name>A0AA37WNL6_9GAMM</name>
<dbReference type="InterPro" id="IPR020353">
    <property type="entry name" value="Toxin_YafO"/>
</dbReference>
<accession>A0AA37WNL6</accession>